<feature type="domain" description="GIY-YIG" evidence="1">
    <location>
        <begin position="2"/>
        <end position="42"/>
    </location>
</feature>
<evidence type="ECO:0000313" key="3">
    <source>
        <dbReference type="Proteomes" id="UP000298616"/>
    </source>
</evidence>
<keyword evidence="3" id="KW-1185">Reference proteome</keyword>
<dbReference type="InterPro" id="IPR000305">
    <property type="entry name" value="GIY-YIG_endonuc"/>
</dbReference>
<dbReference type="OrthoDB" id="1495241at2"/>
<organism evidence="2 3">
    <name type="scientific">Mangrovivirga cuniculi</name>
    <dbReference type="NCBI Taxonomy" id="2715131"/>
    <lineage>
        <taxon>Bacteria</taxon>
        <taxon>Pseudomonadati</taxon>
        <taxon>Bacteroidota</taxon>
        <taxon>Cytophagia</taxon>
        <taxon>Cytophagales</taxon>
        <taxon>Mangrovivirgaceae</taxon>
        <taxon>Mangrovivirga</taxon>
    </lineage>
</organism>
<evidence type="ECO:0000259" key="1">
    <source>
        <dbReference type="PROSITE" id="PS50164"/>
    </source>
</evidence>
<proteinExistence type="predicted"/>
<name>A0A4D7JGZ0_9BACT</name>
<sequence>MNTWYVYILYSPAHNLFYKGQTNDLDERLLRPNHGREKSTSK</sequence>
<evidence type="ECO:0000313" key="2">
    <source>
        <dbReference type="EMBL" id="QCK15369.1"/>
    </source>
</evidence>
<dbReference type="Proteomes" id="UP000298616">
    <property type="component" value="Chromosome"/>
</dbReference>
<dbReference type="SUPFAM" id="SSF82771">
    <property type="entry name" value="GIY-YIG endonuclease"/>
    <property type="match status" value="1"/>
</dbReference>
<dbReference type="AlphaFoldDB" id="A0A4D7JGZ0"/>
<dbReference type="Gene3D" id="3.40.1440.10">
    <property type="entry name" value="GIY-YIG endonuclease"/>
    <property type="match status" value="1"/>
</dbReference>
<dbReference type="PROSITE" id="PS50164">
    <property type="entry name" value="GIY_YIG"/>
    <property type="match status" value="1"/>
</dbReference>
<protein>
    <recommendedName>
        <fullName evidence="1">GIY-YIG domain-containing protein</fullName>
    </recommendedName>
</protein>
<dbReference type="KEGG" id="fpf:DCC35_11740"/>
<reference evidence="2 3" key="1">
    <citation type="submission" date="2018-04" db="EMBL/GenBank/DDBJ databases">
        <title>Complete genome uncultured novel isolate.</title>
        <authorList>
            <person name="Merlino G."/>
        </authorList>
    </citation>
    <scope>NUCLEOTIDE SEQUENCE [LARGE SCALE GENOMIC DNA]</scope>
    <source>
        <strain evidence="3">R1DC9</strain>
    </source>
</reference>
<gene>
    <name evidence="2" type="ORF">DCC35_11740</name>
</gene>
<accession>A0A4D7JGZ0</accession>
<dbReference type="Pfam" id="PF01541">
    <property type="entry name" value="GIY-YIG"/>
    <property type="match status" value="1"/>
</dbReference>
<dbReference type="InterPro" id="IPR035901">
    <property type="entry name" value="GIY-YIG_endonuc_sf"/>
</dbReference>
<dbReference type="EMBL" id="CP028923">
    <property type="protein sequence ID" value="QCK15369.1"/>
    <property type="molecule type" value="Genomic_DNA"/>
</dbReference>
<dbReference type="RefSeq" id="WP_137090966.1">
    <property type="nucleotide sequence ID" value="NZ_CP028923.1"/>
</dbReference>